<name>A0A1H7IQS9_9GAMM</name>
<accession>A0A1H7IQS9</accession>
<keyword evidence="1" id="KW-0472">Membrane</keyword>
<evidence type="ECO:0000256" key="1">
    <source>
        <dbReference type="SAM" id="Phobius"/>
    </source>
</evidence>
<evidence type="ECO:0000313" key="2">
    <source>
        <dbReference type="EMBL" id="SEK63135.1"/>
    </source>
</evidence>
<dbReference type="SUPFAM" id="SSF55729">
    <property type="entry name" value="Acyl-CoA N-acyltransferases (Nat)"/>
    <property type="match status" value="1"/>
</dbReference>
<dbReference type="InterPro" id="IPR022484">
    <property type="entry name" value="PEP-CTERM/exosrtase_acylTfrase"/>
</dbReference>
<feature type="transmembrane region" description="Helical" evidence="1">
    <location>
        <begin position="158"/>
        <end position="177"/>
    </location>
</feature>
<dbReference type="STRING" id="1396821.SAMN05444515_103188"/>
<organism evidence="2 3">
    <name type="scientific">Ectothiorhodospira marina</name>
    <dbReference type="NCBI Taxonomy" id="1396821"/>
    <lineage>
        <taxon>Bacteria</taxon>
        <taxon>Pseudomonadati</taxon>
        <taxon>Pseudomonadota</taxon>
        <taxon>Gammaproteobacteria</taxon>
        <taxon>Chromatiales</taxon>
        <taxon>Ectothiorhodospiraceae</taxon>
        <taxon>Ectothiorhodospira</taxon>
    </lineage>
</organism>
<dbReference type="Gene3D" id="3.40.630.30">
    <property type="match status" value="1"/>
</dbReference>
<sequence length="249" mass="28523">MEEKERTLVDHFQDYFQVLNADTPELRERAYSIRYDVYCREFGYEREEDCPGGMEQDDYDPHSLQCLIVHRPSGQGAGCLRVVSPPDDDEAWELPMERFCGHSLNHPELHPRLLPRHELAEVSRLAVHTQFRRRKGESESPIGIAIAESITEDQRRTFPLLGLALFCAGTSLMAGAGRQHAFVMMERRLARMLQSAGFPFVQVGEPMEYHGSRAAYHVTVQAVLDSMRPDIRELHDFVHSSLMQSQPLD</sequence>
<gene>
    <name evidence="2" type="ORF">SAMN05444515_103188</name>
</gene>
<dbReference type="Pfam" id="PF13444">
    <property type="entry name" value="Acetyltransf_5"/>
    <property type="match status" value="1"/>
</dbReference>
<reference evidence="3" key="1">
    <citation type="submission" date="2016-10" db="EMBL/GenBank/DDBJ databases">
        <authorList>
            <person name="Varghese N."/>
            <person name="Submissions S."/>
        </authorList>
    </citation>
    <scope>NUCLEOTIDE SEQUENCE [LARGE SCALE GENOMIC DNA]</scope>
    <source>
        <strain evidence="3">DSM 241</strain>
    </source>
</reference>
<proteinExistence type="predicted"/>
<keyword evidence="1" id="KW-0812">Transmembrane</keyword>
<dbReference type="NCBIfam" id="TIGR03694">
    <property type="entry name" value="exosort_acyl"/>
    <property type="match status" value="1"/>
</dbReference>
<dbReference type="RefSeq" id="WP_177169851.1">
    <property type="nucleotide sequence ID" value="NZ_FOAA01000003.1"/>
</dbReference>
<protein>
    <submittedName>
        <fullName evidence="2">N-acyl amino acid synthase, PEP-CTERM/exosortase system-associated</fullName>
    </submittedName>
</protein>
<evidence type="ECO:0000313" key="3">
    <source>
        <dbReference type="Proteomes" id="UP000199256"/>
    </source>
</evidence>
<dbReference type="Proteomes" id="UP000199256">
    <property type="component" value="Unassembled WGS sequence"/>
</dbReference>
<keyword evidence="1" id="KW-1133">Transmembrane helix</keyword>
<dbReference type="AlphaFoldDB" id="A0A1H7IQS9"/>
<keyword evidence="3" id="KW-1185">Reference proteome</keyword>
<dbReference type="EMBL" id="FOAA01000003">
    <property type="protein sequence ID" value="SEK63135.1"/>
    <property type="molecule type" value="Genomic_DNA"/>
</dbReference>
<dbReference type="InterPro" id="IPR016181">
    <property type="entry name" value="Acyl_CoA_acyltransferase"/>
</dbReference>